<dbReference type="Proteomes" id="UP000574390">
    <property type="component" value="Unassembled WGS sequence"/>
</dbReference>
<name>A0A7J6PTW5_PEROL</name>
<protein>
    <submittedName>
        <fullName evidence="1">Elongation factor-like GTPase 1</fullName>
    </submittedName>
</protein>
<keyword evidence="1" id="KW-0648">Protein biosynthesis</keyword>
<dbReference type="GO" id="GO:0003746">
    <property type="term" value="F:translation elongation factor activity"/>
    <property type="evidence" value="ECO:0007669"/>
    <property type="project" value="UniProtKB-KW"/>
</dbReference>
<evidence type="ECO:0000313" key="2">
    <source>
        <dbReference type="Proteomes" id="UP000574390"/>
    </source>
</evidence>
<gene>
    <name evidence="1" type="primary">EFTUD1_4</name>
    <name evidence="1" type="ORF">FOZ62_016814</name>
</gene>
<dbReference type="Gene3D" id="2.40.30.10">
    <property type="entry name" value="Translation factors"/>
    <property type="match status" value="1"/>
</dbReference>
<organism evidence="1 2">
    <name type="scientific">Perkinsus olseni</name>
    <name type="common">Perkinsus atlanticus</name>
    <dbReference type="NCBI Taxonomy" id="32597"/>
    <lineage>
        <taxon>Eukaryota</taxon>
        <taxon>Sar</taxon>
        <taxon>Alveolata</taxon>
        <taxon>Perkinsozoa</taxon>
        <taxon>Perkinsea</taxon>
        <taxon>Perkinsida</taxon>
        <taxon>Perkinsidae</taxon>
        <taxon>Perkinsus</taxon>
    </lineage>
</organism>
<reference evidence="1 2" key="1">
    <citation type="submission" date="2020-04" db="EMBL/GenBank/DDBJ databases">
        <title>Perkinsus olseni comparative genomics.</title>
        <authorList>
            <person name="Bogema D.R."/>
        </authorList>
    </citation>
    <scope>NUCLEOTIDE SEQUENCE [LARGE SCALE GENOMIC DNA]</scope>
    <source>
        <strain evidence="1">ATCC PRA-205</strain>
    </source>
</reference>
<dbReference type="SUPFAM" id="SSF50447">
    <property type="entry name" value="Translation proteins"/>
    <property type="match status" value="1"/>
</dbReference>
<sequence length="180" mass="18741">GGGGLSAEEVKLYQDSLTTSPRGEEAPTVAFVSKFQAADLNLGCLIGDKVDAFRELNGFVAMTRVFSGEVQLGQQLYVLRDATGEGQKQAEEDESDVAEGVTVTVSGIYAVLASSLVPTKQAKAGCIVGLVLQGSDEVVDPSSPDAFEAANRSACSGVTLSSCRDMPPFVSPFEGQQSIV</sequence>
<keyword evidence="1" id="KW-0251">Elongation factor</keyword>
<accession>A0A7J6PTW5</accession>
<feature type="non-terminal residue" evidence="1">
    <location>
        <position position="180"/>
    </location>
</feature>
<dbReference type="InterPro" id="IPR009000">
    <property type="entry name" value="Transl_B-barrel_sf"/>
</dbReference>
<proteinExistence type="predicted"/>
<evidence type="ECO:0000313" key="1">
    <source>
        <dbReference type="EMBL" id="KAF4699639.1"/>
    </source>
</evidence>
<dbReference type="AlphaFoldDB" id="A0A7J6PTW5"/>
<dbReference type="EMBL" id="JABANM010034428">
    <property type="protein sequence ID" value="KAF4699639.1"/>
    <property type="molecule type" value="Genomic_DNA"/>
</dbReference>
<feature type="non-terminal residue" evidence="1">
    <location>
        <position position="1"/>
    </location>
</feature>
<comment type="caution">
    <text evidence="1">The sequence shown here is derived from an EMBL/GenBank/DDBJ whole genome shotgun (WGS) entry which is preliminary data.</text>
</comment>